<dbReference type="Pfam" id="PF01055">
    <property type="entry name" value="Glyco_hydro_31_2nd"/>
    <property type="match status" value="1"/>
</dbReference>
<evidence type="ECO:0000256" key="6">
    <source>
        <dbReference type="RuleBase" id="RU361185"/>
    </source>
</evidence>
<dbReference type="Pfam" id="PF21365">
    <property type="entry name" value="Glyco_hydro_31_3rd"/>
    <property type="match status" value="1"/>
</dbReference>
<dbReference type="PANTHER" id="PTHR43053">
    <property type="entry name" value="GLYCOSIDASE FAMILY 31"/>
    <property type="match status" value="1"/>
</dbReference>
<dbReference type="GO" id="GO:0030246">
    <property type="term" value="F:carbohydrate binding"/>
    <property type="evidence" value="ECO:0007669"/>
    <property type="project" value="InterPro"/>
</dbReference>
<dbReference type="NCBIfam" id="NF007940">
    <property type="entry name" value="PRK10658.1"/>
    <property type="match status" value="1"/>
</dbReference>
<dbReference type="CDD" id="cd14752">
    <property type="entry name" value="GH31_N"/>
    <property type="match status" value="1"/>
</dbReference>
<name>A0A5A5TBZ8_9CHLR</name>
<evidence type="ECO:0000256" key="5">
    <source>
        <dbReference type="ARBA" id="ARBA00066962"/>
    </source>
</evidence>
<dbReference type="Proteomes" id="UP000322530">
    <property type="component" value="Unassembled WGS sequence"/>
</dbReference>
<organism evidence="10 11">
    <name type="scientific">Dictyobacter arantiisoli</name>
    <dbReference type="NCBI Taxonomy" id="2014874"/>
    <lineage>
        <taxon>Bacteria</taxon>
        <taxon>Bacillati</taxon>
        <taxon>Chloroflexota</taxon>
        <taxon>Ktedonobacteria</taxon>
        <taxon>Ktedonobacterales</taxon>
        <taxon>Dictyobacteraceae</taxon>
        <taxon>Dictyobacter</taxon>
    </lineage>
</organism>
<comment type="caution">
    <text evidence="10">The sequence shown here is derived from an EMBL/GenBank/DDBJ whole genome shotgun (WGS) entry which is preliminary data.</text>
</comment>
<reference evidence="10 11" key="1">
    <citation type="submission" date="2019-01" db="EMBL/GenBank/DDBJ databases">
        <title>Draft genome sequence of Dictyobacter sp. Uno17.</title>
        <authorList>
            <person name="Wang C.M."/>
            <person name="Zheng Y."/>
            <person name="Sakai Y."/>
            <person name="Abe K."/>
            <person name="Yokota A."/>
            <person name="Yabe S."/>
        </authorList>
    </citation>
    <scope>NUCLEOTIDE SEQUENCE [LARGE SCALE GENOMIC DNA]</scope>
    <source>
        <strain evidence="10 11">Uno17</strain>
    </source>
</reference>
<comment type="catalytic activity">
    <reaction evidence="4">
        <text>Hydrolysis of terminal, non-reducing alpha-D-xylose residues with release of alpha-D-xylose.</text>
        <dbReference type="EC" id="3.2.1.177"/>
    </reaction>
</comment>
<evidence type="ECO:0000313" key="10">
    <source>
        <dbReference type="EMBL" id="GCF08908.1"/>
    </source>
</evidence>
<protein>
    <recommendedName>
        <fullName evidence="5">alpha-D-xyloside xylohydrolase</fullName>
        <ecNumber evidence="5">3.2.1.177</ecNumber>
    </recommendedName>
</protein>
<dbReference type="Pfam" id="PF13802">
    <property type="entry name" value="Gal_mutarotas_2"/>
    <property type="match status" value="1"/>
</dbReference>
<dbReference type="SUPFAM" id="SSF51445">
    <property type="entry name" value="(Trans)glycosidases"/>
    <property type="match status" value="1"/>
</dbReference>
<dbReference type="PANTHER" id="PTHR43053:SF4">
    <property type="entry name" value="MYOGENESIS-REGULATING GLYCOSIDASE"/>
    <property type="match status" value="1"/>
</dbReference>
<dbReference type="InterPro" id="IPR013780">
    <property type="entry name" value="Glyco_hydro_b"/>
</dbReference>
<dbReference type="GO" id="GO:0061634">
    <property type="term" value="F:alpha-D-xyloside xylohydrolase"/>
    <property type="evidence" value="ECO:0007669"/>
    <property type="project" value="UniProtKB-EC"/>
</dbReference>
<dbReference type="InterPro" id="IPR017853">
    <property type="entry name" value="GH"/>
</dbReference>
<evidence type="ECO:0000259" key="7">
    <source>
        <dbReference type="Pfam" id="PF01055"/>
    </source>
</evidence>
<dbReference type="AlphaFoldDB" id="A0A5A5TBZ8"/>
<proteinExistence type="inferred from homology"/>
<dbReference type="InterPro" id="IPR000322">
    <property type="entry name" value="Glyco_hydro_31_TIM"/>
</dbReference>
<dbReference type="FunFam" id="3.20.20.80:FF:000053">
    <property type="entry name" value="Alpha-xylosidase YicI"/>
    <property type="match status" value="1"/>
</dbReference>
<dbReference type="Gene3D" id="3.20.20.80">
    <property type="entry name" value="Glycosidases"/>
    <property type="match status" value="1"/>
</dbReference>
<evidence type="ECO:0000259" key="8">
    <source>
        <dbReference type="Pfam" id="PF13802"/>
    </source>
</evidence>
<sequence length="773" mass="86623">MKFTDGNWLIRPGIKMLHPFEVRERLIEPNALTIFAPSRHVENRAVGIGDPLLEIRYSSPLPDVMHVQIVHHKGQVDHGPHFQLQAIDEQPVEVSDAEHVSTLRSGKLAVHVQKAHPWNVEFTYDGRRLTGSGDRSTAHITTDDGTTYMREQLDLAVGEYVYGLGERFTAFAKNGQVVDSVNADGGTGTEQAYKSIPFYLTNNGYGVFVNHPETVSFEIATERVARAQFSVPGESLDYYIVGGASLKEVLGNYTALTGKPSLPPAWSFGLWLSTSFTTNYDEQTVTHFVDGMAERDLPVHVFHFDCFWMKGLHWSNFQWDEDVFPDPEGMLRRLKQRGLKICVWINPYIAQRSHLFEEGRKNGYLIKKADGSIWQTDLWQPGMGIVDFTNSEARTWYTSKLKTLLNMGVDCFKTDFGERIPLDGVYADGSDAHKMHNYYAYLYNETVYNLLKEVKGEDEAVLFARSASVGSQKFPVHWGGDSNATYESMAESLRGGLSFGLSGFGFWSHDIGGFENTAPADIYKRWLAFGMLSSHSRLHGSNSYRVPWNYDQESVDVLRFFTRLKCSLMPYLYDVAHQAKEYGLPVMRAMLLEFDGDPACDYLDRQYMLGSSLLVAPIFNQAGEVKFYLPAGSWMNFLTGEQVQGGSWRKEQHGYLSLPLYARDNSMIAIGNQESKPDYDYAADVVLHVFLSQDGQASTTVRNTHGEPELQATVTREGKCINVHATGVGKAWSLVLRGISEIVSVEGGDYTGTPQGVCITPLNGNQTLHIVLA</sequence>
<dbReference type="SUPFAM" id="SSF117125">
    <property type="entry name" value="Putative glucosidase YicI, C-terminal domain"/>
    <property type="match status" value="1"/>
</dbReference>
<evidence type="ECO:0000256" key="1">
    <source>
        <dbReference type="ARBA" id="ARBA00007806"/>
    </source>
</evidence>
<feature type="domain" description="Glycosyl hydrolase family 31 C-terminal" evidence="9">
    <location>
        <begin position="583"/>
        <end position="668"/>
    </location>
</feature>
<evidence type="ECO:0000256" key="3">
    <source>
        <dbReference type="ARBA" id="ARBA00023295"/>
    </source>
</evidence>
<dbReference type="Gene3D" id="2.60.40.1180">
    <property type="entry name" value="Golgi alpha-mannosidase II"/>
    <property type="match status" value="2"/>
</dbReference>
<comment type="similarity">
    <text evidence="1 6">Belongs to the glycosyl hydrolase 31 family.</text>
</comment>
<gene>
    <name evidence="10" type="primary">yicI_1</name>
    <name evidence="10" type="ORF">KDI_24720</name>
</gene>
<dbReference type="EC" id="3.2.1.177" evidence="5"/>
<keyword evidence="11" id="KW-1185">Reference proteome</keyword>
<keyword evidence="2 6" id="KW-0378">Hydrolase</keyword>
<keyword evidence="3 6" id="KW-0326">Glycosidase</keyword>
<evidence type="ECO:0000256" key="2">
    <source>
        <dbReference type="ARBA" id="ARBA00022801"/>
    </source>
</evidence>
<feature type="domain" description="Glycoside hydrolase family 31 TIM barrel" evidence="7">
    <location>
        <begin position="260"/>
        <end position="574"/>
    </location>
</feature>
<feature type="domain" description="Glycoside hydrolase family 31 N-terminal" evidence="8">
    <location>
        <begin position="56"/>
        <end position="218"/>
    </location>
</feature>
<evidence type="ECO:0000259" key="9">
    <source>
        <dbReference type="Pfam" id="PF21365"/>
    </source>
</evidence>
<dbReference type="OrthoDB" id="176168at2"/>
<dbReference type="GO" id="GO:0005975">
    <property type="term" value="P:carbohydrate metabolic process"/>
    <property type="evidence" value="ECO:0007669"/>
    <property type="project" value="InterPro"/>
</dbReference>
<evidence type="ECO:0000313" key="11">
    <source>
        <dbReference type="Proteomes" id="UP000322530"/>
    </source>
</evidence>
<accession>A0A5A5TBZ8</accession>
<dbReference type="InterPro" id="IPR011013">
    <property type="entry name" value="Gal_mutarotase_sf_dom"/>
</dbReference>
<dbReference type="Gene3D" id="2.60.40.1760">
    <property type="entry name" value="glycosyl hydrolase (family 31)"/>
    <property type="match status" value="1"/>
</dbReference>
<dbReference type="InterPro" id="IPR048395">
    <property type="entry name" value="Glyco_hydro_31_C"/>
</dbReference>
<dbReference type="SUPFAM" id="SSF51011">
    <property type="entry name" value="Glycosyl hydrolase domain"/>
    <property type="match status" value="1"/>
</dbReference>
<dbReference type="RefSeq" id="WP_149401877.1">
    <property type="nucleotide sequence ID" value="NZ_BIXY01000033.1"/>
</dbReference>
<dbReference type="InterPro" id="IPR025887">
    <property type="entry name" value="Glyco_hydro_31_N_dom"/>
</dbReference>
<dbReference type="SUPFAM" id="SSF74650">
    <property type="entry name" value="Galactose mutarotase-like"/>
    <property type="match status" value="1"/>
</dbReference>
<dbReference type="InterPro" id="IPR050985">
    <property type="entry name" value="Alpha-glycosidase_related"/>
</dbReference>
<evidence type="ECO:0000256" key="4">
    <source>
        <dbReference type="ARBA" id="ARBA00052064"/>
    </source>
</evidence>
<dbReference type="CDD" id="cd06593">
    <property type="entry name" value="GH31_xylosidase_YicI"/>
    <property type="match status" value="1"/>
</dbReference>
<dbReference type="EMBL" id="BIXY01000033">
    <property type="protein sequence ID" value="GCF08908.1"/>
    <property type="molecule type" value="Genomic_DNA"/>
</dbReference>